<name>A0ABQ5VQX5_9RHOB</name>
<dbReference type="PANTHER" id="PTHR30332:SF17">
    <property type="entry name" value="TYPE IV PILIATION SYSTEM PROTEIN DR_0774-RELATED"/>
    <property type="match status" value="1"/>
</dbReference>
<protein>
    <submittedName>
        <fullName evidence="5">General secretion pathway protein</fullName>
    </submittedName>
</protein>
<dbReference type="InterPro" id="IPR004845">
    <property type="entry name" value="T2SS_GspD_CS"/>
</dbReference>
<dbReference type="Pfam" id="PF00263">
    <property type="entry name" value="Secretin"/>
    <property type="match status" value="1"/>
</dbReference>
<evidence type="ECO:0000259" key="4">
    <source>
        <dbReference type="Pfam" id="PF13629"/>
    </source>
</evidence>
<feature type="domain" description="Pilus formation protein N-terminal" evidence="4">
    <location>
        <begin position="40"/>
        <end position="110"/>
    </location>
</feature>
<comment type="caution">
    <text evidence="5">The sequence shown here is derived from an EMBL/GenBank/DDBJ whole genome shotgun (WGS) entry which is preliminary data.</text>
</comment>
<reference evidence="6" key="1">
    <citation type="journal article" date="2019" name="Int. J. Syst. Evol. Microbiol.">
        <title>The Global Catalogue of Microorganisms (GCM) 10K type strain sequencing project: providing services to taxonomists for standard genome sequencing and annotation.</title>
        <authorList>
            <consortium name="The Broad Institute Genomics Platform"/>
            <consortium name="The Broad Institute Genome Sequencing Center for Infectious Disease"/>
            <person name="Wu L."/>
            <person name="Ma J."/>
        </authorList>
    </citation>
    <scope>NUCLEOTIDE SEQUENCE [LARGE SCALE GENOMIC DNA]</scope>
    <source>
        <strain evidence="6">NBRC 110140</strain>
    </source>
</reference>
<evidence type="ECO:0000313" key="6">
    <source>
        <dbReference type="Proteomes" id="UP001156694"/>
    </source>
</evidence>
<dbReference type="RefSeq" id="WP_284375043.1">
    <property type="nucleotide sequence ID" value="NZ_BSNN01000001.1"/>
</dbReference>
<evidence type="ECO:0000256" key="2">
    <source>
        <dbReference type="SAM" id="SignalP"/>
    </source>
</evidence>
<evidence type="ECO:0000259" key="3">
    <source>
        <dbReference type="Pfam" id="PF00263"/>
    </source>
</evidence>
<dbReference type="EMBL" id="BSNN01000001">
    <property type="protein sequence ID" value="GLQ33796.1"/>
    <property type="molecule type" value="Genomic_DNA"/>
</dbReference>
<feature type="domain" description="Type II/III secretion system secretin-like" evidence="3">
    <location>
        <begin position="255"/>
        <end position="419"/>
    </location>
</feature>
<keyword evidence="6" id="KW-1185">Reference proteome</keyword>
<dbReference type="PROSITE" id="PS00875">
    <property type="entry name" value="T2SP_D"/>
    <property type="match status" value="1"/>
</dbReference>
<organism evidence="5 6">
    <name type="scientific">Amylibacter marinus</name>
    <dbReference type="NCBI Taxonomy" id="1475483"/>
    <lineage>
        <taxon>Bacteria</taxon>
        <taxon>Pseudomonadati</taxon>
        <taxon>Pseudomonadota</taxon>
        <taxon>Alphaproteobacteria</taxon>
        <taxon>Rhodobacterales</taxon>
        <taxon>Paracoccaceae</taxon>
        <taxon>Amylibacter</taxon>
    </lineage>
</organism>
<sequence>MKLKQLCLAALLGMSVSLIHTTSTVAQSKSIVKVTSQQTSESIVVPLNRAIVLESEQAFAELSVANPGIADIATLSDRSIYVLGKTPGRTTLTLLGADGRLITNVNVVVNPDLAEFKELVNEIMPGEKVEIRAANDGIVISGVASGTQTLARIVELAERYAPGRVSNLATVGGAHQVMLKVRFAEMTRSVAKGLGSSLAGGNGSTAFGSGSYVGASTLGTVLANALNPIANADATGVIGGTINVGNFAVDVLIDAMETKGLVRTLAEPNLVTLSGNEAAFLAGGEYPIPVASETSGGASTVTVEFKPFGVEMKFLPTVLDNGSINLQLQTAVSEIDPTNSFTTDVISIPAFTRREAATVVEMKDGQSIAIAGLLKDDFTDFASQMPWLGDVPVLGTLFRSANYQREQSELVIIVTAHLVTPVDGDVLALPTDRIRLPSESDLFLTGRVTGKSDQKTSNGTVATQDFKGSYGYVLE</sequence>
<dbReference type="PANTHER" id="PTHR30332">
    <property type="entry name" value="PROBABLE GENERAL SECRETION PATHWAY PROTEIN D"/>
    <property type="match status" value="1"/>
</dbReference>
<evidence type="ECO:0000313" key="5">
    <source>
        <dbReference type="EMBL" id="GLQ33796.1"/>
    </source>
</evidence>
<proteinExistence type="inferred from homology"/>
<dbReference type="InterPro" id="IPR032789">
    <property type="entry name" value="T2SS-T3SS_pil_N"/>
</dbReference>
<dbReference type="PRINTS" id="PR00811">
    <property type="entry name" value="BCTERIALGSPD"/>
</dbReference>
<dbReference type="InterPro" id="IPR001775">
    <property type="entry name" value="GspD/PilQ"/>
</dbReference>
<feature type="chain" id="PRO_5045710963" evidence="2">
    <location>
        <begin position="27"/>
        <end position="475"/>
    </location>
</feature>
<dbReference type="Proteomes" id="UP001156694">
    <property type="component" value="Unassembled WGS sequence"/>
</dbReference>
<comment type="similarity">
    <text evidence="1">Belongs to the bacterial secretin family.</text>
</comment>
<feature type="signal peptide" evidence="2">
    <location>
        <begin position="1"/>
        <end position="26"/>
    </location>
</feature>
<keyword evidence="2" id="KW-0732">Signal</keyword>
<gene>
    <name evidence="5" type="ORF">GCM10007939_00790</name>
</gene>
<evidence type="ECO:0000256" key="1">
    <source>
        <dbReference type="RuleBase" id="RU004003"/>
    </source>
</evidence>
<dbReference type="InterPro" id="IPR050810">
    <property type="entry name" value="Bact_Secretion_Sys_Channel"/>
</dbReference>
<dbReference type="InterPro" id="IPR004846">
    <property type="entry name" value="T2SS/T3SS_dom"/>
</dbReference>
<dbReference type="Pfam" id="PF13629">
    <property type="entry name" value="T2SS-T3SS_pil_N"/>
    <property type="match status" value="1"/>
</dbReference>
<accession>A0ABQ5VQX5</accession>